<reference evidence="2 3" key="1">
    <citation type="submission" date="2021-06" db="EMBL/GenBank/DDBJ databases">
        <authorList>
            <person name="Palmer J.M."/>
        </authorList>
    </citation>
    <scope>NUCLEOTIDE SEQUENCE [LARGE SCALE GENOMIC DNA]</scope>
    <source>
        <strain evidence="2 3">GA_2019</strain>
        <tissue evidence="2">Muscle</tissue>
    </source>
</reference>
<accession>A0ABV0NEQ9</accession>
<feature type="region of interest" description="Disordered" evidence="1">
    <location>
        <begin position="124"/>
        <end position="173"/>
    </location>
</feature>
<evidence type="ECO:0000256" key="1">
    <source>
        <dbReference type="SAM" id="MobiDB-lite"/>
    </source>
</evidence>
<feature type="non-terminal residue" evidence="2">
    <location>
        <position position="173"/>
    </location>
</feature>
<evidence type="ECO:0000313" key="2">
    <source>
        <dbReference type="EMBL" id="MEQ2169892.1"/>
    </source>
</evidence>
<proteinExistence type="predicted"/>
<feature type="compositionally biased region" description="Polar residues" evidence="1">
    <location>
        <begin position="156"/>
        <end position="173"/>
    </location>
</feature>
<protein>
    <submittedName>
        <fullName evidence="2">Uncharacterized protein</fullName>
    </submittedName>
</protein>
<comment type="caution">
    <text evidence="2">The sequence shown here is derived from an EMBL/GenBank/DDBJ whole genome shotgun (WGS) entry which is preliminary data.</text>
</comment>
<name>A0ABV0NEQ9_9TELE</name>
<dbReference type="Proteomes" id="UP001476798">
    <property type="component" value="Unassembled WGS sequence"/>
</dbReference>
<evidence type="ECO:0000313" key="3">
    <source>
        <dbReference type="Proteomes" id="UP001476798"/>
    </source>
</evidence>
<dbReference type="EMBL" id="JAHRIO010034441">
    <property type="protein sequence ID" value="MEQ2169892.1"/>
    <property type="molecule type" value="Genomic_DNA"/>
</dbReference>
<sequence length="173" mass="18832">MGAEISGQGNQTDATGGGNAAHRTTSIMSHQPTEWIIRRIWRGIIMTLHPATPARMRRLPGLFPNGITPHLLQQSAEGNGDNVECRLRSESVASRRDNPLAGDHTPVAIGSNDGWALEMSLPTTQPRKAEPGGRGGNPSRTPTRQRGSDRSAILRHNNTSSNRRMQTSQKRSD</sequence>
<organism evidence="2 3">
    <name type="scientific">Goodea atripinnis</name>
    <dbReference type="NCBI Taxonomy" id="208336"/>
    <lineage>
        <taxon>Eukaryota</taxon>
        <taxon>Metazoa</taxon>
        <taxon>Chordata</taxon>
        <taxon>Craniata</taxon>
        <taxon>Vertebrata</taxon>
        <taxon>Euteleostomi</taxon>
        <taxon>Actinopterygii</taxon>
        <taxon>Neopterygii</taxon>
        <taxon>Teleostei</taxon>
        <taxon>Neoteleostei</taxon>
        <taxon>Acanthomorphata</taxon>
        <taxon>Ovalentaria</taxon>
        <taxon>Atherinomorphae</taxon>
        <taxon>Cyprinodontiformes</taxon>
        <taxon>Goodeidae</taxon>
        <taxon>Goodea</taxon>
    </lineage>
</organism>
<feature type="region of interest" description="Disordered" evidence="1">
    <location>
        <begin position="1"/>
        <end position="27"/>
    </location>
</feature>
<keyword evidence="3" id="KW-1185">Reference proteome</keyword>
<gene>
    <name evidence="2" type="ORF">GOODEAATRI_029673</name>
</gene>